<dbReference type="Pfam" id="PF00646">
    <property type="entry name" value="F-box"/>
    <property type="match status" value="1"/>
</dbReference>
<dbReference type="SUPFAM" id="SSF81383">
    <property type="entry name" value="F-box domain"/>
    <property type="match status" value="1"/>
</dbReference>
<evidence type="ECO:0000313" key="3">
    <source>
        <dbReference type="Proteomes" id="UP000245383"/>
    </source>
</evidence>
<dbReference type="Gene3D" id="2.130.10.10">
    <property type="entry name" value="YVTN repeat-like/Quinoprotein amine dehydrogenase"/>
    <property type="match status" value="1"/>
</dbReference>
<dbReference type="InterPro" id="IPR036322">
    <property type="entry name" value="WD40_repeat_dom_sf"/>
</dbReference>
<dbReference type="Proteomes" id="UP000245383">
    <property type="component" value="Unassembled WGS sequence"/>
</dbReference>
<dbReference type="OrthoDB" id="5595384at2759"/>
<accession>A0A2T9YQN1</accession>
<dbReference type="AlphaFoldDB" id="A0A2T9YQN1"/>
<reference evidence="2 3" key="1">
    <citation type="journal article" date="2018" name="MBio">
        <title>Comparative Genomics Reveals the Core Gene Toolbox for the Fungus-Insect Symbiosis.</title>
        <authorList>
            <person name="Wang Y."/>
            <person name="Stata M."/>
            <person name="Wang W."/>
            <person name="Stajich J.E."/>
            <person name="White M.M."/>
            <person name="Moncalvo J.M."/>
        </authorList>
    </citation>
    <scope>NUCLEOTIDE SEQUENCE [LARGE SCALE GENOMIC DNA]</scope>
    <source>
        <strain evidence="2 3">SWE-8-4</strain>
    </source>
</reference>
<dbReference type="PROSITE" id="PS50181">
    <property type="entry name" value="FBOX"/>
    <property type="match status" value="1"/>
</dbReference>
<comment type="caution">
    <text evidence="2">The sequence shown here is derived from an EMBL/GenBank/DDBJ whole genome shotgun (WGS) entry which is preliminary data.</text>
</comment>
<dbReference type="InterPro" id="IPR001810">
    <property type="entry name" value="F-box_dom"/>
</dbReference>
<dbReference type="InterPro" id="IPR036047">
    <property type="entry name" value="F-box-like_dom_sf"/>
</dbReference>
<evidence type="ECO:0000313" key="2">
    <source>
        <dbReference type="EMBL" id="PVU94616.1"/>
    </source>
</evidence>
<dbReference type="STRING" id="133385.A0A2T9YQN1"/>
<evidence type="ECO:0000259" key="1">
    <source>
        <dbReference type="PROSITE" id="PS50181"/>
    </source>
</evidence>
<dbReference type="EMBL" id="MBFR01000082">
    <property type="protein sequence ID" value="PVU94616.1"/>
    <property type="molecule type" value="Genomic_DNA"/>
</dbReference>
<dbReference type="InterPro" id="IPR015943">
    <property type="entry name" value="WD40/YVTN_repeat-like_dom_sf"/>
</dbReference>
<keyword evidence="3" id="KW-1185">Reference proteome</keyword>
<organism evidence="2 3">
    <name type="scientific">Smittium simulii</name>
    <dbReference type="NCBI Taxonomy" id="133385"/>
    <lineage>
        <taxon>Eukaryota</taxon>
        <taxon>Fungi</taxon>
        <taxon>Fungi incertae sedis</taxon>
        <taxon>Zoopagomycota</taxon>
        <taxon>Kickxellomycotina</taxon>
        <taxon>Harpellomycetes</taxon>
        <taxon>Harpellales</taxon>
        <taxon>Legeriomycetaceae</taxon>
        <taxon>Smittium</taxon>
    </lineage>
</organism>
<sequence>MDIVTDFKKLDSRARMELLKGIFSNLSSYETMITKRLLLQSHQGRFDIMISVPEDIVRIILQYFCLDELPVLQSVSKEWKDLVYRSGIINTKIIQLYNSEYEENLNIVANSPASLYNKEKNWRTGNASKSVLINACNNQYVAIKNFTLKGPYLLVGYVNQRVQIFDTSNNTITSKLSKTMNVPIYSDICPIKKVTALVFFCRECVIVDIETSNIVYRLKSLTGPISCVSISGDFLIIGKCSGFLEIYNWKTAKKFLYSSISKQEIKAVCIFPHTSLLFSVAYDNKLEIYSFVDMKLVNIYSDNLNYVFDSITNKTSIGIWQKPTSSIKKSTKMYCMTIKFSSVVLRYFFSIKNYCQISLQSQNYMNINPFGCYHVHPLRAIFANDMAKNSISIVNFASPEFKDTKAIDFDYLSGLNITGQQHVTNAAINSQLLVLGFSNEI</sequence>
<gene>
    <name evidence="2" type="ORF">BB561_002398</name>
</gene>
<feature type="domain" description="F-box" evidence="1">
    <location>
        <begin position="46"/>
        <end position="96"/>
    </location>
</feature>
<proteinExistence type="predicted"/>
<dbReference type="SUPFAM" id="SSF50978">
    <property type="entry name" value="WD40 repeat-like"/>
    <property type="match status" value="1"/>
</dbReference>
<name>A0A2T9YQN1_9FUNG</name>
<protein>
    <recommendedName>
        <fullName evidence="1">F-box domain-containing protein</fullName>
    </recommendedName>
</protein>